<evidence type="ECO:0000313" key="2">
    <source>
        <dbReference type="Proteomes" id="UP000092596"/>
    </source>
</evidence>
<evidence type="ECO:0000313" key="1">
    <source>
        <dbReference type="EMBL" id="ANP26909.1"/>
    </source>
</evidence>
<accession>A0A1B0ZG37</accession>
<dbReference type="AlphaFoldDB" id="A0A1B0ZG37"/>
<dbReference type="Proteomes" id="UP000092596">
    <property type="component" value="Chromosome"/>
</dbReference>
<proteinExistence type="predicted"/>
<gene>
    <name evidence="1" type="ORF">DAD186_03520</name>
</gene>
<dbReference type="KEGG" id="dva:DAD186_03520"/>
<dbReference type="EMBL" id="CP012117">
    <property type="protein sequence ID" value="ANP26909.1"/>
    <property type="molecule type" value="Genomic_DNA"/>
</dbReference>
<protein>
    <submittedName>
        <fullName evidence="1">Uncharacterized protein</fullName>
    </submittedName>
</protein>
<organism evidence="1 2">
    <name type="scientific">Dermabacter vaginalis</name>
    <dbReference type="NCBI Taxonomy" id="1630135"/>
    <lineage>
        <taxon>Bacteria</taxon>
        <taxon>Bacillati</taxon>
        <taxon>Actinomycetota</taxon>
        <taxon>Actinomycetes</taxon>
        <taxon>Micrococcales</taxon>
        <taxon>Dermabacteraceae</taxon>
        <taxon>Dermabacter</taxon>
    </lineage>
</organism>
<sequence length="37" mass="4138">MTLMTTPLRDPRAAYACLVQDPWDVNERFTALIGALS</sequence>
<reference evidence="1 2" key="1">
    <citation type="submission" date="2015-06" db="EMBL/GenBank/DDBJ databases">
        <title>Investigation of pathophysiology for high-risk pregnancy and development of treatment modality based on it.</title>
        <authorList>
            <person name="Kim B.-C."/>
            <person name="Lim S."/>
        </authorList>
    </citation>
    <scope>NUCLEOTIDE SEQUENCE [LARGE SCALE GENOMIC DNA]</scope>
    <source>
        <strain evidence="1 2">AD1-86</strain>
    </source>
</reference>
<name>A0A1B0ZG37_9MICO</name>
<dbReference type="STRING" id="1630135.DAD186_03520"/>